<keyword evidence="3" id="KW-0732">Signal</keyword>
<name>A0A1R3IBY1_9ROSI</name>
<dbReference type="GO" id="GO:0016301">
    <property type="term" value="F:kinase activity"/>
    <property type="evidence" value="ECO:0007669"/>
    <property type="project" value="UniProtKB-KW"/>
</dbReference>
<proteinExistence type="predicted"/>
<evidence type="ECO:0000256" key="3">
    <source>
        <dbReference type="ARBA" id="ARBA00022729"/>
    </source>
</evidence>
<dbReference type="OrthoDB" id="8731593at2759"/>
<keyword evidence="9" id="KW-0418">Kinase</keyword>
<keyword evidence="7" id="KW-0325">Glycoprotein</keyword>
<dbReference type="PANTHER" id="PTHR48063:SF112">
    <property type="entry name" value="RECEPTOR LIKE PROTEIN 30-LIKE"/>
    <property type="match status" value="1"/>
</dbReference>
<evidence type="ECO:0000256" key="7">
    <source>
        <dbReference type="ARBA" id="ARBA00023180"/>
    </source>
</evidence>
<keyword evidence="9" id="KW-0808">Transferase</keyword>
<organism evidence="9 10">
    <name type="scientific">Corchorus olitorius</name>
    <dbReference type="NCBI Taxonomy" id="93759"/>
    <lineage>
        <taxon>Eukaryota</taxon>
        <taxon>Viridiplantae</taxon>
        <taxon>Streptophyta</taxon>
        <taxon>Embryophyta</taxon>
        <taxon>Tracheophyta</taxon>
        <taxon>Spermatophyta</taxon>
        <taxon>Magnoliopsida</taxon>
        <taxon>eudicotyledons</taxon>
        <taxon>Gunneridae</taxon>
        <taxon>Pentapetalae</taxon>
        <taxon>rosids</taxon>
        <taxon>malvids</taxon>
        <taxon>Malvales</taxon>
        <taxon>Malvaceae</taxon>
        <taxon>Grewioideae</taxon>
        <taxon>Apeibeae</taxon>
        <taxon>Corchorus</taxon>
    </lineage>
</organism>
<keyword evidence="5 8" id="KW-0472">Membrane</keyword>
<evidence type="ECO:0000256" key="8">
    <source>
        <dbReference type="SAM" id="Phobius"/>
    </source>
</evidence>
<dbReference type="STRING" id="93759.A0A1R3IBY1"/>
<evidence type="ECO:0000256" key="5">
    <source>
        <dbReference type="ARBA" id="ARBA00023136"/>
    </source>
</evidence>
<evidence type="ECO:0000256" key="1">
    <source>
        <dbReference type="ARBA" id="ARBA00004479"/>
    </source>
</evidence>
<protein>
    <submittedName>
        <fullName evidence="9">LRR receptor-like serine/threonine-protein kinase GSO1-like protein</fullName>
    </submittedName>
</protein>
<evidence type="ECO:0000313" key="10">
    <source>
        <dbReference type="Proteomes" id="UP000187203"/>
    </source>
</evidence>
<accession>A0A1R3IBY1</accession>
<comment type="subcellular location">
    <subcellularLocation>
        <location evidence="1">Membrane</location>
        <topology evidence="1">Single-pass type I membrane protein</topology>
    </subcellularLocation>
</comment>
<feature type="transmembrane region" description="Helical" evidence="8">
    <location>
        <begin position="82"/>
        <end position="103"/>
    </location>
</feature>
<evidence type="ECO:0000313" key="9">
    <source>
        <dbReference type="EMBL" id="OMO80065.1"/>
    </source>
</evidence>
<keyword evidence="6 9" id="KW-0675">Receptor</keyword>
<dbReference type="AlphaFoldDB" id="A0A1R3IBY1"/>
<dbReference type="Gene3D" id="3.80.10.10">
    <property type="entry name" value="Ribonuclease Inhibitor"/>
    <property type="match status" value="1"/>
</dbReference>
<comment type="caution">
    <text evidence="9">The sequence shown here is derived from an EMBL/GenBank/DDBJ whole genome shotgun (WGS) entry which is preliminary data.</text>
</comment>
<dbReference type="SUPFAM" id="SSF52058">
    <property type="entry name" value="L domain-like"/>
    <property type="match status" value="1"/>
</dbReference>
<sequence>MTMDLSKNNLSGSIPSSLCSLGMFNWLKLNANNLSVELSTFLGRCKVWAIQDSAGNNCSSSANGNGVSKDKGNDEDESSRTLWIYISATLGFVVGFWAVFGTLKVKKSVRHAYFKSLDDIADKITVLITVNVARLKRKIGFERIQTQFYLFSTMLKEDVSELFLTEMMACKKVVE</sequence>
<evidence type="ECO:0000256" key="2">
    <source>
        <dbReference type="ARBA" id="ARBA00022692"/>
    </source>
</evidence>
<dbReference type="EMBL" id="AWUE01018464">
    <property type="protein sequence ID" value="OMO80065.1"/>
    <property type="molecule type" value="Genomic_DNA"/>
</dbReference>
<gene>
    <name evidence="9" type="ORF">COLO4_24265</name>
</gene>
<dbReference type="GO" id="GO:0016020">
    <property type="term" value="C:membrane"/>
    <property type="evidence" value="ECO:0007669"/>
    <property type="project" value="UniProtKB-SubCell"/>
</dbReference>
<keyword evidence="2 8" id="KW-0812">Transmembrane</keyword>
<evidence type="ECO:0000256" key="4">
    <source>
        <dbReference type="ARBA" id="ARBA00022989"/>
    </source>
</evidence>
<evidence type="ECO:0000256" key="6">
    <source>
        <dbReference type="ARBA" id="ARBA00023170"/>
    </source>
</evidence>
<dbReference type="PANTHER" id="PTHR48063">
    <property type="entry name" value="LRR RECEPTOR-LIKE KINASE"/>
    <property type="match status" value="1"/>
</dbReference>
<keyword evidence="4 8" id="KW-1133">Transmembrane helix</keyword>
<reference evidence="10" key="1">
    <citation type="submission" date="2013-09" db="EMBL/GenBank/DDBJ databases">
        <title>Corchorus olitorius genome sequencing.</title>
        <authorList>
            <person name="Alam M."/>
            <person name="Haque M.S."/>
            <person name="Islam M.S."/>
            <person name="Emdad E.M."/>
            <person name="Islam M.M."/>
            <person name="Ahmed B."/>
            <person name="Halim A."/>
            <person name="Hossen Q.M.M."/>
            <person name="Hossain M.Z."/>
            <person name="Ahmed R."/>
            <person name="Khan M.M."/>
            <person name="Islam R."/>
            <person name="Rashid M.M."/>
            <person name="Khan S.A."/>
            <person name="Rahman M.S."/>
            <person name="Alam M."/>
            <person name="Yahiya A.S."/>
            <person name="Khan M.S."/>
            <person name="Azam M.S."/>
            <person name="Haque T."/>
            <person name="Lashkar M.Z.H."/>
            <person name="Akhand A.I."/>
            <person name="Morshed G."/>
            <person name="Roy S."/>
            <person name="Uddin K.S."/>
            <person name="Rabeya T."/>
            <person name="Hossain A.S."/>
            <person name="Chowdhury A."/>
            <person name="Snigdha A.R."/>
            <person name="Mortoza M.S."/>
            <person name="Matin S.A."/>
            <person name="Hoque S.M.E."/>
            <person name="Islam M.K."/>
            <person name="Roy D.K."/>
            <person name="Haider R."/>
            <person name="Moosa M.M."/>
            <person name="Elias S.M."/>
            <person name="Hasan A.M."/>
            <person name="Jahan S."/>
            <person name="Shafiuddin M."/>
            <person name="Mahmood N."/>
            <person name="Shommy N.S."/>
        </authorList>
    </citation>
    <scope>NUCLEOTIDE SEQUENCE [LARGE SCALE GENOMIC DNA]</scope>
    <source>
        <strain evidence="10">cv. O-4</strain>
    </source>
</reference>
<dbReference type="InterPro" id="IPR046956">
    <property type="entry name" value="RLP23-like"/>
</dbReference>
<dbReference type="Proteomes" id="UP000187203">
    <property type="component" value="Unassembled WGS sequence"/>
</dbReference>
<dbReference type="InterPro" id="IPR032675">
    <property type="entry name" value="LRR_dom_sf"/>
</dbReference>
<keyword evidence="10" id="KW-1185">Reference proteome</keyword>